<feature type="non-terminal residue" evidence="25">
    <location>
        <position position="1"/>
    </location>
</feature>
<dbReference type="Pfam" id="PF07714">
    <property type="entry name" value="PK_Tyr_Ser-Thr"/>
    <property type="match status" value="1"/>
</dbReference>
<dbReference type="Gene3D" id="1.10.510.10">
    <property type="entry name" value="Transferase(Phosphotransferase) domain 1"/>
    <property type="match status" value="1"/>
</dbReference>
<gene>
    <name evidence="25" type="ORF">NEMVEDRAFT_v1g87477</name>
</gene>
<keyword evidence="22" id="KW-0479">Metal-binding</keyword>
<evidence type="ECO:0000256" key="1">
    <source>
        <dbReference type="ARBA" id="ARBA00004479"/>
    </source>
</evidence>
<evidence type="ECO:0000256" key="20">
    <source>
        <dbReference type="PIRSR" id="PIRSR000615-1"/>
    </source>
</evidence>
<dbReference type="InterPro" id="IPR017441">
    <property type="entry name" value="Protein_kinase_ATP_BS"/>
</dbReference>
<feature type="domain" description="Protein kinase" evidence="24">
    <location>
        <begin position="8"/>
        <end position="280"/>
    </location>
</feature>
<dbReference type="PANTHER" id="PTHR24416:SF622">
    <property type="entry name" value="PROTEIN KINASE DOMAIN-CONTAINING PROTEIN"/>
    <property type="match status" value="1"/>
</dbReference>
<proteinExistence type="predicted"/>
<keyword evidence="6" id="KW-0732">Signal</keyword>
<dbReference type="KEGG" id="nve:5519256"/>
<dbReference type="GO" id="GO:0004714">
    <property type="term" value="F:transmembrane receptor protein tyrosine kinase activity"/>
    <property type="evidence" value="ECO:0000318"/>
    <property type="project" value="GO_Central"/>
</dbReference>
<dbReference type="STRING" id="45351.A7RNB1"/>
<evidence type="ECO:0000256" key="22">
    <source>
        <dbReference type="PIRSR" id="PIRSR000615-3"/>
    </source>
</evidence>
<dbReference type="FunFam" id="1.10.510.10:FF:000190">
    <property type="entry name" value="Proto-oncogene tyrosine-protein kinase receptor Ret"/>
    <property type="match status" value="1"/>
</dbReference>
<evidence type="ECO:0000256" key="3">
    <source>
        <dbReference type="ARBA" id="ARBA00022553"/>
    </source>
</evidence>
<dbReference type="Proteomes" id="UP000001593">
    <property type="component" value="Unassembled WGS sequence"/>
</dbReference>
<evidence type="ECO:0000256" key="10">
    <source>
        <dbReference type="ARBA" id="ARBA00022840"/>
    </source>
</evidence>
<feature type="binding site" evidence="21">
    <location>
        <position position="150"/>
    </location>
    <ligand>
        <name>ATP</name>
        <dbReference type="ChEBI" id="CHEBI:30616"/>
    </ligand>
</feature>
<evidence type="ECO:0000256" key="8">
    <source>
        <dbReference type="ARBA" id="ARBA00022741"/>
    </source>
</evidence>
<evidence type="ECO:0000256" key="19">
    <source>
        <dbReference type="ARBA" id="ARBA00056965"/>
    </source>
</evidence>
<evidence type="ECO:0000256" key="17">
    <source>
        <dbReference type="ARBA" id="ARBA00023319"/>
    </source>
</evidence>
<evidence type="ECO:0000256" key="13">
    <source>
        <dbReference type="ARBA" id="ARBA00023137"/>
    </source>
</evidence>
<dbReference type="GO" id="GO:0005886">
    <property type="term" value="C:plasma membrane"/>
    <property type="evidence" value="ECO:0000318"/>
    <property type="project" value="GO_Central"/>
</dbReference>
<dbReference type="PROSITE" id="PS00109">
    <property type="entry name" value="PROTEIN_KINASE_TYR"/>
    <property type="match status" value="1"/>
</dbReference>
<keyword evidence="7" id="KW-0677">Repeat</keyword>
<evidence type="ECO:0000256" key="16">
    <source>
        <dbReference type="ARBA" id="ARBA00023180"/>
    </source>
</evidence>
<dbReference type="InterPro" id="IPR011009">
    <property type="entry name" value="Kinase-like_dom_sf"/>
</dbReference>
<feature type="binding site" evidence="21 23">
    <location>
        <position position="40"/>
    </location>
    <ligand>
        <name>ATP</name>
        <dbReference type="ChEBI" id="CHEBI:30616"/>
    </ligand>
</feature>
<name>A7RNB1_NEMVE</name>
<dbReference type="SMART" id="SM00219">
    <property type="entry name" value="TyrKc"/>
    <property type="match status" value="1"/>
</dbReference>
<dbReference type="InterPro" id="IPR008266">
    <property type="entry name" value="Tyr_kinase_AS"/>
</dbReference>
<evidence type="ECO:0000256" key="7">
    <source>
        <dbReference type="ARBA" id="ARBA00022737"/>
    </source>
</evidence>
<feature type="binding site" evidence="21">
    <location>
        <begin position="15"/>
        <end position="22"/>
    </location>
    <ligand>
        <name>ATP</name>
        <dbReference type="ChEBI" id="CHEBI:30616"/>
    </ligand>
</feature>
<evidence type="ECO:0000256" key="4">
    <source>
        <dbReference type="ARBA" id="ARBA00022679"/>
    </source>
</evidence>
<dbReference type="SUPFAM" id="SSF56112">
    <property type="entry name" value="Protein kinase-like (PK-like)"/>
    <property type="match status" value="1"/>
</dbReference>
<feature type="active site" description="Proton acceptor" evidence="20">
    <location>
        <position position="146"/>
    </location>
</feature>
<dbReference type="Gene3D" id="3.30.200.20">
    <property type="entry name" value="Phosphorylase Kinase, domain 1"/>
    <property type="match status" value="1"/>
</dbReference>
<dbReference type="OMA" id="ICIVSEW"/>
<keyword evidence="22" id="KW-0460">Magnesium</keyword>
<keyword evidence="14" id="KW-1015">Disulfide bond</keyword>
<comment type="catalytic activity">
    <reaction evidence="18">
        <text>L-tyrosyl-[protein] + ATP = O-phospho-L-tyrosyl-[protein] + ADP + H(+)</text>
        <dbReference type="Rhea" id="RHEA:10596"/>
        <dbReference type="Rhea" id="RHEA-COMP:10136"/>
        <dbReference type="Rhea" id="RHEA-COMP:20101"/>
        <dbReference type="ChEBI" id="CHEBI:15378"/>
        <dbReference type="ChEBI" id="CHEBI:30616"/>
        <dbReference type="ChEBI" id="CHEBI:46858"/>
        <dbReference type="ChEBI" id="CHEBI:61978"/>
        <dbReference type="ChEBI" id="CHEBI:456216"/>
        <dbReference type="EC" id="2.7.10.1"/>
    </reaction>
</comment>
<keyword evidence="4" id="KW-0808">Transferase</keyword>
<evidence type="ECO:0000256" key="14">
    <source>
        <dbReference type="ARBA" id="ARBA00023157"/>
    </source>
</evidence>
<organism evidence="25 26">
    <name type="scientific">Nematostella vectensis</name>
    <name type="common">Starlet sea anemone</name>
    <dbReference type="NCBI Taxonomy" id="45351"/>
    <lineage>
        <taxon>Eukaryota</taxon>
        <taxon>Metazoa</taxon>
        <taxon>Cnidaria</taxon>
        <taxon>Anthozoa</taxon>
        <taxon>Hexacorallia</taxon>
        <taxon>Actiniaria</taxon>
        <taxon>Edwardsiidae</taxon>
        <taxon>Nematostella</taxon>
    </lineage>
</organism>
<keyword evidence="9" id="KW-0418">Kinase</keyword>
<dbReference type="EMBL" id="DS469522">
    <property type="protein sequence ID" value="EDO47110.1"/>
    <property type="molecule type" value="Genomic_DNA"/>
</dbReference>
<comment type="subcellular location">
    <subcellularLocation>
        <location evidence="1">Membrane</location>
        <topology evidence="1">Single-pass type I membrane protein</topology>
    </subcellularLocation>
</comment>
<evidence type="ECO:0000256" key="6">
    <source>
        <dbReference type="ARBA" id="ARBA00022729"/>
    </source>
</evidence>
<evidence type="ECO:0000256" key="11">
    <source>
        <dbReference type="ARBA" id="ARBA00022989"/>
    </source>
</evidence>
<evidence type="ECO:0000256" key="2">
    <source>
        <dbReference type="ARBA" id="ARBA00011902"/>
    </source>
</evidence>
<dbReference type="InterPro" id="IPR050122">
    <property type="entry name" value="RTK"/>
</dbReference>
<dbReference type="FunFam" id="3.30.200.20:FF:000593">
    <property type="entry name" value="Predicted protein"/>
    <property type="match status" value="1"/>
</dbReference>
<keyword evidence="11" id="KW-1133">Transmembrane helix</keyword>
<dbReference type="PROSITE" id="PS00107">
    <property type="entry name" value="PROTEIN_KINASE_ATP"/>
    <property type="match status" value="1"/>
</dbReference>
<evidence type="ECO:0000313" key="25">
    <source>
        <dbReference type="EMBL" id="EDO47110.1"/>
    </source>
</evidence>
<evidence type="ECO:0000256" key="21">
    <source>
        <dbReference type="PIRSR" id="PIRSR000615-2"/>
    </source>
</evidence>
<keyword evidence="12" id="KW-0472">Membrane</keyword>
<dbReference type="PhylomeDB" id="A7RNB1"/>
<keyword evidence="3" id="KW-0597">Phosphoprotein</keyword>
<evidence type="ECO:0000256" key="15">
    <source>
        <dbReference type="ARBA" id="ARBA00023170"/>
    </source>
</evidence>
<protein>
    <recommendedName>
        <fullName evidence="2">receptor protein-tyrosine kinase</fullName>
        <ecNumber evidence="2">2.7.10.1</ecNumber>
    </recommendedName>
</protein>
<dbReference type="PIRSF" id="PIRSF000615">
    <property type="entry name" value="TyrPK_CSF1-R"/>
    <property type="match status" value="1"/>
</dbReference>
<dbReference type="GO" id="GO:0043235">
    <property type="term" value="C:receptor complex"/>
    <property type="evidence" value="ECO:0000318"/>
    <property type="project" value="GO_Central"/>
</dbReference>
<evidence type="ECO:0000313" key="26">
    <source>
        <dbReference type="Proteomes" id="UP000001593"/>
    </source>
</evidence>
<feature type="non-terminal residue" evidence="25">
    <location>
        <position position="280"/>
    </location>
</feature>
<keyword evidence="17" id="KW-0393">Immunoglobulin domain</keyword>
<sequence length="280" mass="31416">WEIPRDRVVLKDKLGEGEFGIVMEGELLIEEEAPRKVAIKMLKSDADRTDHKDMLRELDMFKGIGQHENVVSLIGACTLGMPLYIITEFIAGGTLLELLRESRCITSSYVNANLVSKLSGKDLLKLALGAARGMRHISGNRFVHRDLATRNVLVTEDLTAKITDFGLSRDIYSDGIYLNAKGGKLPLKWMAPESLLDYVYTTQSDIWSFGVLMWEVWSFGAMPYSAVVPNELLSMLMSGFRLSRPPLCPEEIYDVMMSCWNAEPEVRPSFAKLCTVLESL</sequence>
<accession>A7RNB1</accession>
<evidence type="ECO:0000256" key="5">
    <source>
        <dbReference type="ARBA" id="ARBA00022692"/>
    </source>
</evidence>
<dbReference type="PANTHER" id="PTHR24416">
    <property type="entry name" value="TYROSINE-PROTEIN KINASE RECEPTOR"/>
    <property type="match status" value="1"/>
</dbReference>
<dbReference type="InParanoid" id="A7RNB1"/>
<dbReference type="GO" id="GO:0046872">
    <property type="term" value="F:metal ion binding"/>
    <property type="evidence" value="ECO:0007669"/>
    <property type="project" value="UniProtKB-KW"/>
</dbReference>
<dbReference type="eggNOG" id="KOG0200">
    <property type="taxonomic scope" value="Eukaryota"/>
</dbReference>
<keyword evidence="16" id="KW-0325">Glycoprotein</keyword>
<dbReference type="PRINTS" id="PR00109">
    <property type="entry name" value="TYRKINASE"/>
</dbReference>
<evidence type="ECO:0000256" key="9">
    <source>
        <dbReference type="ARBA" id="ARBA00022777"/>
    </source>
</evidence>
<evidence type="ECO:0000259" key="24">
    <source>
        <dbReference type="PROSITE" id="PS50011"/>
    </source>
</evidence>
<dbReference type="InterPro" id="IPR020635">
    <property type="entry name" value="Tyr_kinase_cat_dom"/>
</dbReference>
<dbReference type="HOGENOM" id="CLU_000288_7_40_1"/>
<keyword evidence="5" id="KW-0812">Transmembrane</keyword>
<evidence type="ECO:0000256" key="18">
    <source>
        <dbReference type="ARBA" id="ARBA00051243"/>
    </source>
</evidence>
<keyword evidence="26" id="KW-1185">Reference proteome</keyword>
<dbReference type="AlphaFoldDB" id="A7RNB1"/>
<dbReference type="EC" id="2.7.10.1" evidence="2"/>
<dbReference type="GO" id="GO:0007169">
    <property type="term" value="P:cell surface receptor protein tyrosine kinase signaling pathway"/>
    <property type="evidence" value="ECO:0000318"/>
    <property type="project" value="GO_Central"/>
</dbReference>
<feature type="binding site" evidence="22">
    <location>
        <position position="151"/>
    </location>
    <ligand>
        <name>Mg(2+)</name>
        <dbReference type="ChEBI" id="CHEBI:18420"/>
    </ligand>
</feature>
<evidence type="ECO:0000256" key="12">
    <source>
        <dbReference type="ARBA" id="ARBA00023136"/>
    </source>
</evidence>
<keyword evidence="15" id="KW-0675">Receptor</keyword>
<keyword evidence="8 21" id="KW-0547">Nucleotide-binding</keyword>
<comment type="function">
    <text evidence="19">Receptor for basic fibroblast growth factor.</text>
</comment>
<dbReference type="InterPro" id="IPR000719">
    <property type="entry name" value="Prot_kinase_dom"/>
</dbReference>
<evidence type="ECO:0000256" key="23">
    <source>
        <dbReference type="PROSITE-ProRule" id="PRU10141"/>
    </source>
</evidence>
<keyword evidence="10 21" id="KW-0067">ATP-binding</keyword>
<dbReference type="GO" id="GO:0005524">
    <property type="term" value="F:ATP binding"/>
    <property type="evidence" value="ECO:0007669"/>
    <property type="project" value="UniProtKB-UniRule"/>
</dbReference>
<dbReference type="PROSITE" id="PS50011">
    <property type="entry name" value="PROTEIN_KINASE_DOM"/>
    <property type="match status" value="1"/>
</dbReference>
<dbReference type="InterPro" id="IPR001245">
    <property type="entry name" value="Ser-Thr/Tyr_kinase_cat_dom"/>
</dbReference>
<feature type="binding site" evidence="22">
    <location>
        <position position="164"/>
    </location>
    <ligand>
        <name>Mg(2+)</name>
        <dbReference type="ChEBI" id="CHEBI:18420"/>
    </ligand>
</feature>
<reference evidence="25 26" key="1">
    <citation type="journal article" date="2007" name="Science">
        <title>Sea anemone genome reveals ancestral eumetazoan gene repertoire and genomic organization.</title>
        <authorList>
            <person name="Putnam N.H."/>
            <person name="Srivastava M."/>
            <person name="Hellsten U."/>
            <person name="Dirks B."/>
            <person name="Chapman J."/>
            <person name="Salamov A."/>
            <person name="Terry A."/>
            <person name="Shapiro H."/>
            <person name="Lindquist E."/>
            <person name="Kapitonov V.V."/>
            <person name="Jurka J."/>
            <person name="Genikhovich G."/>
            <person name="Grigoriev I.V."/>
            <person name="Lucas S.M."/>
            <person name="Steele R.E."/>
            <person name="Finnerty J.R."/>
            <person name="Technau U."/>
            <person name="Martindale M.Q."/>
            <person name="Rokhsar D.S."/>
        </authorList>
    </citation>
    <scope>NUCLEOTIDE SEQUENCE [LARGE SCALE GENOMIC DNA]</scope>
    <source>
        <strain evidence="26">CH2 X CH6</strain>
    </source>
</reference>
<dbReference type="CDD" id="cd00192">
    <property type="entry name" value="PTKc"/>
    <property type="match status" value="1"/>
</dbReference>
<keyword evidence="13" id="KW-0829">Tyrosine-protein kinase</keyword>